<evidence type="ECO:0000256" key="3">
    <source>
        <dbReference type="ARBA" id="ARBA00022688"/>
    </source>
</evidence>
<dbReference type="Proteomes" id="UP000196655">
    <property type="component" value="Unassembled WGS sequence"/>
</dbReference>
<keyword evidence="4 5" id="KW-0949">S-adenosyl-L-methionine</keyword>
<dbReference type="CDD" id="cd02440">
    <property type="entry name" value="AdoMet_MTases"/>
    <property type="match status" value="1"/>
</dbReference>
<keyword evidence="8" id="KW-1185">Reference proteome</keyword>
<dbReference type="InterPro" id="IPR013216">
    <property type="entry name" value="Methyltransf_11"/>
</dbReference>
<dbReference type="Pfam" id="PF08241">
    <property type="entry name" value="Methyltransf_11"/>
    <property type="match status" value="1"/>
</dbReference>
<dbReference type="RefSeq" id="WP_088154964.1">
    <property type="nucleotide sequence ID" value="NZ_NHON01000074.1"/>
</dbReference>
<evidence type="ECO:0000256" key="2">
    <source>
        <dbReference type="ARBA" id="ARBA00022679"/>
    </source>
</evidence>
<evidence type="ECO:0000259" key="6">
    <source>
        <dbReference type="Pfam" id="PF08241"/>
    </source>
</evidence>
<gene>
    <name evidence="5" type="primary">ubiG</name>
    <name evidence="7" type="ORF">BWR60_27355</name>
</gene>
<feature type="binding site" evidence="5">
    <location>
        <position position="41"/>
    </location>
    <ligand>
        <name>S-adenosyl-L-methionine</name>
        <dbReference type="ChEBI" id="CHEBI:59789"/>
    </ligand>
</feature>
<accession>A0A211ZFD0</accession>
<dbReference type="SUPFAM" id="SSF53335">
    <property type="entry name" value="S-adenosyl-L-methionine-dependent methyltransferases"/>
    <property type="match status" value="1"/>
</dbReference>
<dbReference type="Gene3D" id="3.40.50.150">
    <property type="entry name" value="Vaccinia Virus protein VP39"/>
    <property type="match status" value="1"/>
</dbReference>
<comment type="catalytic activity">
    <reaction evidence="5">
        <text>a 3-demethylubiquinol + S-adenosyl-L-methionine = a ubiquinol + S-adenosyl-L-homocysteine + H(+)</text>
        <dbReference type="Rhea" id="RHEA:44380"/>
        <dbReference type="Rhea" id="RHEA-COMP:9566"/>
        <dbReference type="Rhea" id="RHEA-COMP:10914"/>
        <dbReference type="ChEBI" id="CHEBI:15378"/>
        <dbReference type="ChEBI" id="CHEBI:17976"/>
        <dbReference type="ChEBI" id="CHEBI:57856"/>
        <dbReference type="ChEBI" id="CHEBI:59789"/>
        <dbReference type="ChEBI" id="CHEBI:84422"/>
        <dbReference type="EC" id="2.1.1.64"/>
    </reaction>
</comment>
<sequence>MAQSPAATIDSAEIARFESMAADWWDPDGKFRPLHRMNPVRIGYVRDRICARLGRDPLAPKPLAGLSILDIGCGGGLLSEPMARLGAAVTGVDAGAEAVGVARAHAAESGLDIDYRCSSAEDLAASGARFDAVLALEIVEHVADVDAFCAALAALLRPGGTLVMSTLNRTRRSWAVAILGAEHLLRIIPRGTHEWRKFLKPHELAAALRRAGLGVGDIAGMVPDLRGGGWRLAPHHLGVNYILTATKPG</sequence>
<evidence type="ECO:0000256" key="4">
    <source>
        <dbReference type="ARBA" id="ARBA00022691"/>
    </source>
</evidence>
<comment type="caution">
    <text evidence="7">The sequence shown here is derived from an EMBL/GenBank/DDBJ whole genome shotgun (WGS) entry which is preliminary data.</text>
</comment>
<dbReference type="PANTHER" id="PTHR43464">
    <property type="entry name" value="METHYLTRANSFERASE"/>
    <property type="match status" value="1"/>
</dbReference>
<organism evidence="7 8">
    <name type="scientific">Inquilinus limosus</name>
    <dbReference type="NCBI Taxonomy" id="171674"/>
    <lineage>
        <taxon>Bacteria</taxon>
        <taxon>Pseudomonadati</taxon>
        <taxon>Pseudomonadota</taxon>
        <taxon>Alphaproteobacteria</taxon>
        <taxon>Rhodospirillales</taxon>
        <taxon>Rhodospirillaceae</taxon>
        <taxon>Inquilinus</taxon>
    </lineage>
</organism>
<dbReference type="EC" id="2.1.1.64" evidence="5"/>
<dbReference type="AlphaFoldDB" id="A0A211ZFD0"/>
<dbReference type="PANTHER" id="PTHR43464:SF19">
    <property type="entry name" value="UBIQUINONE BIOSYNTHESIS O-METHYLTRANSFERASE, MITOCHONDRIAL"/>
    <property type="match status" value="1"/>
</dbReference>
<comment type="catalytic activity">
    <reaction evidence="5">
        <text>a 3-(all-trans-polyprenyl)benzene-1,2-diol + S-adenosyl-L-methionine = a 2-methoxy-6-(all-trans-polyprenyl)phenol + S-adenosyl-L-homocysteine + H(+)</text>
        <dbReference type="Rhea" id="RHEA:31411"/>
        <dbReference type="Rhea" id="RHEA-COMP:9550"/>
        <dbReference type="Rhea" id="RHEA-COMP:9551"/>
        <dbReference type="ChEBI" id="CHEBI:15378"/>
        <dbReference type="ChEBI" id="CHEBI:57856"/>
        <dbReference type="ChEBI" id="CHEBI:59789"/>
        <dbReference type="ChEBI" id="CHEBI:62729"/>
        <dbReference type="ChEBI" id="CHEBI:62731"/>
        <dbReference type="EC" id="2.1.1.222"/>
    </reaction>
</comment>
<dbReference type="HAMAP" id="MF_00472">
    <property type="entry name" value="UbiG"/>
    <property type="match status" value="1"/>
</dbReference>
<dbReference type="GO" id="GO:0032259">
    <property type="term" value="P:methylation"/>
    <property type="evidence" value="ECO:0007669"/>
    <property type="project" value="UniProtKB-KW"/>
</dbReference>
<dbReference type="InterPro" id="IPR029063">
    <property type="entry name" value="SAM-dependent_MTases_sf"/>
</dbReference>
<evidence type="ECO:0000256" key="1">
    <source>
        <dbReference type="ARBA" id="ARBA00022603"/>
    </source>
</evidence>
<feature type="binding site" evidence="5">
    <location>
        <position position="93"/>
    </location>
    <ligand>
        <name>S-adenosyl-L-methionine</name>
        <dbReference type="ChEBI" id="CHEBI:59789"/>
    </ligand>
</feature>
<keyword evidence="3 5" id="KW-0831">Ubiquinone biosynthesis</keyword>
<keyword evidence="2 5" id="KW-0808">Transferase</keyword>
<feature type="binding site" evidence="5">
    <location>
        <position position="72"/>
    </location>
    <ligand>
        <name>S-adenosyl-L-methionine</name>
        <dbReference type="ChEBI" id="CHEBI:59789"/>
    </ligand>
</feature>
<evidence type="ECO:0000313" key="7">
    <source>
        <dbReference type="EMBL" id="OWJ63945.1"/>
    </source>
</evidence>
<feature type="domain" description="Methyltransferase type 11" evidence="6">
    <location>
        <begin position="69"/>
        <end position="164"/>
    </location>
</feature>
<comment type="similarity">
    <text evidence="5">Belongs to the methyltransferase superfamily. UbiG/COQ3 family.</text>
</comment>
<dbReference type="NCBIfam" id="TIGR01983">
    <property type="entry name" value="UbiG"/>
    <property type="match status" value="1"/>
</dbReference>
<dbReference type="OrthoDB" id="9801538at2"/>
<dbReference type="UniPathway" id="UPA00232"/>
<dbReference type="GO" id="GO:0102208">
    <property type="term" value="F:2-polyprenyl-6-hydroxyphenol methylase activity"/>
    <property type="evidence" value="ECO:0007669"/>
    <property type="project" value="UniProtKB-EC"/>
</dbReference>
<dbReference type="STRING" id="1122125.GCA_000423185_01531"/>
<dbReference type="GO" id="GO:0061542">
    <property type="term" value="F:3-demethylubiquinol 3-O-methyltransferase activity"/>
    <property type="evidence" value="ECO:0007669"/>
    <property type="project" value="UniProtKB-UniRule"/>
</dbReference>
<name>A0A211ZFD0_9PROT</name>
<keyword evidence="1 5" id="KW-0489">Methyltransferase</keyword>
<dbReference type="GO" id="GO:0010420">
    <property type="term" value="F:polyprenyldihydroxybenzoate methyltransferase activity"/>
    <property type="evidence" value="ECO:0007669"/>
    <property type="project" value="InterPro"/>
</dbReference>
<reference evidence="8" key="1">
    <citation type="submission" date="2017-05" db="EMBL/GenBank/DDBJ databases">
        <authorList>
            <person name="Macchi M."/>
            <person name="Festa S."/>
            <person name="Coppotelli B.M."/>
            <person name="Morelli I.S."/>
        </authorList>
    </citation>
    <scope>NUCLEOTIDE SEQUENCE [LARGE SCALE GENOMIC DNA]</scope>
    <source>
        <strain evidence="8">I</strain>
    </source>
</reference>
<evidence type="ECO:0000313" key="8">
    <source>
        <dbReference type="Proteomes" id="UP000196655"/>
    </source>
</evidence>
<dbReference type="EC" id="2.1.1.222" evidence="5"/>
<proteinExistence type="inferred from homology"/>
<dbReference type="InterPro" id="IPR010233">
    <property type="entry name" value="UbiG_MeTrfase"/>
</dbReference>
<comment type="function">
    <text evidence="5">O-methyltransferase that catalyzes the 2 O-methylation steps in the ubiquinone biosynthetic pathway.</text>
</comment>
<feature type="binding site" evidence="5">
    <location>
        <position position="136"/>
    </location>
    <ligand>
        <name>S-adenosyl-L-methionine</name>
        <dbReference type="ChEBI" id="CHEBI:59789"/>
    </ligand>
</feature>
<dbReference type="EMBL" id="NHON01000074">
    <property type="protein sequence ID" value="OWJ63945.1"/>
    <property type="molecule type" value="Genomic_DNA"/>
</dbReference>
<protein>
    <recommendedName>
        <fullName evidence="5">Ubiquinone biosynthesis O-methyltransferase</fullName>
    </recommendedName>
    <alternativeName>
        <fullName evidence="5">2-polyprenyl-6-hydroxyphenol methylase</fullName>
        <ecNumber evidence="5">2.1.1.222</ecNumber>
    </alternativeName>
    <alternativeName>
        <fullName evidence="5">3-demethylubiquinone 3-O-methyltransferase</fullName>
        <ecNumber evidence="5">2.1.1.64</ecNumber>
    </alternativeName>
</protein>
<evidence type="ECO:0000256" key="5">
    <source>
        <dbReference type="HAMAP-Rule" id="MF_00472"/>
    </source>
</evidence>
<comment type="pathway">
    <text evidence="5">Cofactor biosynthesis; ubiquinone biosynthesis.</text>
</comment>